<dbReference type="InterPro" id="IPR047057">
    <property type="entry name" value="MerR_fam"/>
</dbReference>
<dbReference type="PROSITE" id="PS50937">
    <property type="entry name" value="HTH_MERR_2"/>
    <property type="match status" value="1"/>
</dbReference>
<organism evidence="3 4">
    <name type="scientific">Paenibacillus rigui</name>
    <dbReference type="NCBI Taxonomy" id="554312"/>
    <lineage>
        <taxon>Bacteria</taxon>
        <taxon>Bacillati</taxon>
        <taxon>Bacillota</taxon>
        <taxon>Bacilli</taxon>
        <taxon>Bacillales</taxon>
        <taxon>Paenibacillaceae</taxon>
        <taxon>Paenibacillus</taxon>
    </lineage>
</organism>
<reference evidence="3 4" key="1">
    <citation type="submission" date="2017-07" db="EMBL/GenBank/DDBJ databases">
        <title>Genome sequencing and assembly of Paenibacillus rigui.</title>
        <authorList>
            <person name="Mayilraj S."/>
        </authorList>
    </citation>
    <scope>NUCLEOTIDE SEQUENCE [LARGE SCALE GENOMIC DNA]</scope>
    <source>
        <strain evidence="3 4">JCM 16352</strain>
    </source>
</reference>
<gene>
    <name evidence="3" type="ORF">CF651_18295</name>
</gene>
<keyword evidence="1" id="KW-0238">DNA-binding</keyword>
<dbReference type="SUPFAM" id="SSF46955">
    <property type="entry name" value="Putative DNA-binding domain"/>
    <property type="match status" value="1"/>
</dbReference>
<sequence length="126" mass="14613">MDMELTIQQVAAKTELSVHTLRYYERIGLMEPISRATNGHRSYHLKDLEWIVLLKRLRTTGMPIAQMQRFASMMRLGDAGISQRRALLEEHEADLLGQVKELQETLALLKDKIAYYKAWEAGQVQR</sequence>
<dbReference type="OrthoDB" id="9811174at2"/>
<dbReference type="InterPro" id="IPR009061">
    <property type="entry name" value="DNA-bd_dom_put_sf"/>
</dbReference>
<accession>A0A229UNP8</accession>
<dbReference type="InterPro" id="IPR000551">
    <property type="entry name" value="MerR-type_HTH_dom"/>
</dbReference>
<dbReference type="PANTHER" id="PTHR30204:SF98">
    <property type="entry name" value="HTH-TYPE TRANSCRIPTIONAL REGULATOR ADHR"/>
    <property type="match status" value="1"/>
</dbReference>
<evidence type="ECO:0000313" key="3">
    <source>
        <dbReference type="EMBL" id="OXM84974.1"/>
    </source>
</evidence>
<dbReference type="Pfam" id="PF13411">
    <property type="entry name" value="MerR_1"/>
    <property type="match status" value="1"/>
</dbReference>
<evidence type="ECO:0000313" key="4">
    <source>
        <dbReference type="Proteomes" id="UP000215509"/>
    </source>
</evidence>
<dbReference type="PANTHER" id="PTHR30204">
    <property type="entry name" value="REDOX-CYCLING DRUG-SENSING TRANSCRIPTIONAL ACTIVATOR SOXR"/>
    <property type="match status" value="1"/>
</dbReference>
<dbReference type="EMBL" id="NMQW01000025">
    <property type="protein sequence ID" value="OXM84974.1"/>
    <property type="molecule type" value="Genomic_DNA"/>
</dbReference>
<dbReference type="CDD" id="cd01109">
    <property type="entry name" value="HTH_YyaN"/>
    <property type="match status" value="1"/>
</dbReference>
<feature type="domain" description="HTH merR-type" evidence="2">
    <location>
        <begin position="4"/>
        <end position="73"/>
    </location>
</feature>
<dbReference type="GO" id="GO:0003677">
    <property type="term" value="F:DNA binding"/>
    <property type="evidence" value="ECO:0007669"/>
    <property type="project" value="UniProtKB-KW"/>
</dbReference>
<keyword evidence="4" id="KW-1185">Reference proteome</keyword>
<name>A0A229UNP8_9BACL</name>
<dbReference type="Proteomes" id="UP000215509">
    <property type="component" value="Unassembled WGS sequence"/>
</dbReference>
<comment type="caution">
    <text evidence="3">The sequence shown here is derived from an EMBL/GenBank/DDBJ whole genome shotgun (WGS) entry which is preliminary data.</text>
</comment>
<evidence type="ECO:0000256" key="1">
    <source>
        <dbReference type="ARBA" id="ARBA00023125"/>
    </source>
</evidence>
<dbReference type="Gene3D" id="1.10.1660.10">
    <property type="match status" value="1"/>
</dbReference>
<dbReference type="SMART" id="SM00422">
    <property type="entry name" value="HTH_MERR"/>
    <property type="match status" value="1"/>
</dbReference>
<dbReference type="AlphaFoldDB" id="A0A229UNP8"/>
<evidence type="ECO:0000259" key="2">
    <source>
        <dbReference type="PROSITE" id="PS50937"/>
    </source>
</evidence>
<proteinExistence type="predicted"/>
<dbReference type="GO" id="GO:0003700">
    <property type="term" value="F:DNA-binding transcription factor activity"/>
    <property type="evidence" value="ECO:0007669"/>
    <property type="project" value="InterPro"/>
</dbReference>
<protein>
    <submittedName>
        <fullName evidence="3">MerR family transcriptional regulator</fullName>
    </submittedName>
</protein>